<organism evidence="1 2">
    <name type="scientific">Nephila pilipes</name>
    <name type="common">Giant wood spider</name>
    <name type="synonym">Nephila maculata</name>
    <dbReference type="NCBI Taxonomy" id="299642"/>
    <lineage>
        <taxon>Eukaryota</taxon>
        <taxon>Metazoa</taxon>
        <taxon>Ecdysozoa</taxon>
        <taxon>Arthropoda</taxon>
        <taxon>Chelicerata</taxon>
        <taxon>Arachnida</taxon>
        <taxon>Araneae</taxon>
        <taxon>Araneomorphae</taxon>
        <taxon>Entelegynae</taxon>
        <taxon>Araneoidea</taxon>
        <taxon>Nephilidae</taxon>
        <taxon>Nephila</taxon>
    </lineage>
</organism>
<accession>A0A8X6PBT2</accession>
<dbReference type="EMBL" id="BMAW01019133">
    <property type="protein sequence ID" value="GFT61796.1"/>
    <property type="molecule type" value="Genomic_DNA"/>
</dbReference>
<gene>
    <name evidence="1" type="ORF">NPIL_582921</name>
</gene>
<dbReference type="AlphaFoldDB" id="A0A8X6PBT2"/>
<comment type="caution">
    <text evidence="1">The sequence shown here is derived from an EMBL/GenBank/DDBJ whole genome shotgun (WGS) entry which is preliminary data.</text>
</comment>
<reference evidence="1" key="1">
    <citation type="submission" date="2020-08" db="EMBL/GenBank/DDBJ databases">
        <title>Multicomponent nature underlies the extraordinary mechanical properties of spider dragline silk.</title>
        <authorList>
            <person name="Kono N."/>
            <person name="Nakamura H."/>
            <person name="Mori M."/>
            <person name="Yoshida Y."/>
            <person name="Ohtoshi R."/>
            <person name="Malay A.D."/>
            <person name="Moran D.A.P."/>
            <person name="Tomita M."/>
            <person name="Numata K."/>
            <person name="Arakawa K."/>
        </authorList>
    </citation>
    <scope>NUCLEOTIDE SEQUENCE</scope>
</reference>
<evidence type="ECO:0000313" key="2">
    <source>
        <dbReference type="Proteomes" id="UP000887013"/>
    </source>
</evidence>
<name>A0A8X6PBT2_NEPPI</name>
<keyword evidence="2" id="KW-1185">Reference proteome</keyword>
<sequence length="119" mass="13967">MWKFRKFRKREGFGDKNVNCPSFKYFPGMSCSLERNGKMYCLTCEQKAGVVCGEGIWQIKIHPRFWSLVNGCVWEDSCMDTVTGERHQKIRSLMDKGNRRSNHGYDWDFLTIGLVRLMS</sequence>
<proteinExistence type="predicted"/>
<protein>
    <submittedName>
        <fullName evidence="1">Uncharacterized protein</fullName>
    </submittedName>
</protein>
<dbReference type="Proteomes" id="UP000887013">
    <property type="component" value="Unassembled WGS sequence"/>
</dbReference>
<evidence type="ECO:0000313" key="1">
    <source>
        <dbReference type="EMBL" id="GFT61796.1"/>
    </source>
</evidence>